<sequence length="176" mass="21449">MLPIDPLMVEHRLIERMINQVRNEIEQIELEKKIDIVFIDVAIDFIKIYADMTHHGKEENILFRDLSKKQISKQHQKIMNELIDEHKYGRKLTQELVRAKEKDIQGQGEDFHRVLGLLNQLVEFYPEHIRKEDKHFFIPCMDYFSQKEKEDVLQECWEFDRKMIHEKYKSIVEHWS</sequence>
<name>A0A0P8AC36_9EURY</name>
<proteinExistence type="predicted"/>
<dbReference type="PANTHER" id="PTHR39966:SF1">
    <property type="entry name" value="HEMERYTHRIN-LIKE DOMAIN-CONTAINING PROTEIN"/>
    <property type="match status" value="1"/>
</dbReference>
<dbReference type="Proteomes" id="UP000050360">
    <property type="component" value="Unassembled WGS sequence"/>
</dbReference>
<feature type="domain" description="Hemerythrin-like" evidence="1">
    <location>
        <begin position="3"/>
        <end position="137"/>
    </location>
</feature>
<evidence type="ECO:0000313" key="3">
    <source>
        <dbReference type="Proteomes" id="UP000050360"/>
    </source>
</evidence>
<evidence type="ECO:0000313" key="2">
    <source>
        <dbReference type="EMBL" id="KPQ44280.1"/>
    </source>
</evidence>
<dbReference type="PANTHER" id="PTHR39966">
    <property type="entry name" value="BLL2471 PROTEIN-RELATED"/>
    <property type="match status" value="1"/>
</dbReference>
<organism evidence="2 3">
    <name type="scientific">Candidatus Methanoperedens nitratireducens</name>
    <dbReference type="NCBI Taxonomy" id="1392998"/>
    <lineage>
        <taxon>Archaea</taxon>
        <taxon>Methanobacteriati</taxon>
        <taxon>Methanobacteriota</taxon>
        <taxon>Stenosarchaea group</taxon>
        <taxon>Methanomicrobia</taxon>
        <taxon>Methanosarcinales</taxon>
        <taxon>ANME-2 cluster</taxon>
        <taxon>Candidatus Methanoperedentaceae</taxon>
        <taxon>Candidatus Methanoperedens</taxon>
    </lineage>
</organism>
<dbReference type="Gene3D" id="1.20.120.520">
    <property type="entry name" value="nmb1532 protein domain like"/>
    <property type="match status" value="1"/>
</dbReference>
<evidence type="ECO:0000259" key="1">
    <source>
        <dbReference type="Pfam" id="PF01814"/>
    </source>
</evidence>
<dbReference type="EMBL" id="LKCM01000100">
    <property type="protein sequence ID" value="KPQ44280.1"/>
    <property type="molecule type" value="Genomic_DNA"/>
</dbReference>
<gene>
    <name evidence="2" type="ORF">MPEBLZ_01141</name>
</gene>
<dbReference type="GO" id="GO:0005886">
    <property type="term" value="C:plasma membrane"/>
    <property type="evidence" value="ECO:0007669"/>
    <property type="project" value="TreeGrafter"/>
</dbReference>
<dbReference type="InterPro" id="IPR012312">
    <property type="entry name" value="Hemerythrin-like"/>
</dbReference>
<dbReference type="PATRIC" id="fig|1719120.3.peg.1224"/>
<protein>
    <submittedName>
        <fullName evidence="2">Hemerythrin HHE cation binding domain protein</fullName>
    </submittedName>
</protein>
<dbReference type="AlphaFoldDB" id="A0A0P8AC36"/>
<comment type="caution">
    <text evidence="2">The sequence shown here is derived from an EMBL/GenBank/DDBJ whole genome shotgun (WGS) entry which is preliminary data.</text>
</comment>
<dbReference type="Pfam" id="PF01814">
    <property type="entry name" value="Hemerythrin"/>
    <property type="match status" value="1"/>
</dbReference>
<accession>A0A0P8AC36</accession>
<reference evidence="2 3" key="1">
    <citation type="submission" date="2015-09" db="EMBL/GenBank/DDBJ databases">
        <title>A metagenomics-based metabolic model of nitrate-dependent anaerobic oxidation of methane by Methanoperedens-like archaea.</title>
        <authorList>
            <person name="Arshad A."/>
            <person name="Speth D.R."/>
            <person name="De Graaf R.M."/>
            <person name="Op Den Camp H.J."/>
            <person name="Jetten M.S."/>
            <person name="Welte C.U."/>
        </authorList>
    </citation>
    <scope>NUCLEOTIDE SEQUENCE [LARGE SCALE GENOMIC DNA]</scope>
</reference>